<evidence type="ECO:0000256" key="5">
    <source>
        <dbReference type="ARBA" id="ARBA00023242"/>
    </source>
</evidence>
<evidence type="ECO:0000256" key="4">
    <source>
        <dbReference type="ARBA" id="ARBA00022679"/>
    </source>
</evidence>
<name>A0AAV1JVY4_9NEOP</name>
<sequence length="176" mass="20574">MGKKTVTSVNKSKEKRQARKLEQRRIADGMGFVTKANKLEDLAGLCKELLVYKSNELDVEMYIQKVMDLDKNTLQWAIDLTERNMKSLYETCAWGWNRDRKVEEMTDDAAWYLIAKDKDNLLAFSHFRFDMDFGVPVLYWKTMEKTGEFSQKLPLSDNLFRPPPYTVSAKVTKELI</sequence>
<dbReference type="EMBL" id="CAVLEF010000140">
    <property type="protein sequence ID" value="CAK1552263.1"/>
    <property type="molecule type" value="Genomic_DNA"/>
</dbReference>
<dbReference type="GO" id="GO:1990189">
    <property type="term" value="F:protein N-terminal-serine acetyltransferase activity"/>
    <property type="evidence" value="ECO:0007669"/>
    <property type="project" value="TreeGrafter"/>
</dbReference>
<comment type="subcellular location">
    <subcellularLocation>
        <location evidence="2">Cytoplasm</location>
    </subcellularLocation>
    <subcellularLocation>
        <location evidence="1">Nucleus</location>
    </subcellularLocation>
</comment>
<keyword evidence="5" id="KW-0539">Nucleus</keyword>
<dbReference type="AlphaFoldDB" id="A0AAV1JVY4"/>
<dbReference type="InterPro" id="IPR039949">
    <property type="entry name" value="NAA40"/>
</dbReference>
<dbReference type="PANTHER" id="PTHR20531">
    <property type="entry name" value="N-ALPHA-ACETYLTRANSFERASE 40"/>
    <property type="match status" value="1"/>
</dbReference>
<dbReference type="Gene3D" id="3.40.630.30">
    <property type="match status" value="1"/>
</dbReference>
<keyword evidence="3" id="KW-0963">Cytoplasm</keyword>
<dbReference type="GO" id="GO:0010485">
    <property type="term" value="F:histone H4 acetyltransferase activity"/>
    <property type="evidence" value="ECO:0007669"/>
    <property type="project" value="InterPro"/>
</dbReference>
<evidence type="ECO:0000256" key="2">
    <source>
        <dbReference type="ARBA" id="ARBA00004496"/>
    </source>
</evidence>
<comment type="caution">
    <text evidence="7">The sequence shown here is derived from an EMBL/GenBank/DDBJ whole genome shotgun (WGS) entry which is preliminary data.</text>
</comment>
<keyword evidence="8" id="KW-1185">Reference proteome</keyword>
<dbReference type="Proteomes" id="UP001497472">
    <property type="component" value="Unassembled WGS sequence"/>
</dbReference>
<keyword evidence="4" id="KW-0808">Transferase</keyword>
<dbReference type="GO" id="GO:0005634">
    <property type="term" value="C:nucleus"/>
    <property type="evidence" value="ECO:0007669"/>
    <property type="project" value="UniProtKB-SubCell"/>
</dbReference>
<gene>
    <name evidence="7" type="ORF">LNINA_LOCUS11323</name>
</gene>
<proteinExistence type="predicted"/>
<protein>
    <submittedName>
        <fullName evidence="7">Uncharacterized protein</fullName>
    </submittedName>
</protein>
<evidence type="ECO:0000256" key="3">
    <source>
        <dbReference type="ARBA" id="ARBA00022490"/>
    </source>
</evidence>
<evidence type="ECO:0000256" key="1">
    <source>
        <dbReference type="ARBA" id="ARBA00004123"/>
    </source>
</evidence>
<organism evidence="7 8">
    <name type="scientific">Leptosia nina</name>
    <dbReference type="NCBI Taxonomy" id="320188"/>
    <lineage>
        <taxon>Eukaryota</taxon>
        <taxon>Metazoa</taxon>
        <taxon>Ecdysozoa</taxon>
        <taxon>Arthropoda</taxon>
        <taxon>Hexapoda</taxon>
        <taxon>Insecta</taxon>
        <taxon>Pterygota</taxon>
        <taxon>Neoptera</taxon>
        <taxon>Endopterygota</taxon>
        <taxon>Lepidoptera</taxon>
        <taxon>Glossata</taxon>
        <taxon>Ditrysia</taxon>
        <taxon>Papilionoidea</taxon>
        <taxon>Pieridae</taxon>
        <taxon>Pierinae</taxon>
        <taxon>Leptosia</taxon>
    </lineage>
</organism>
<reference evidence="7 8" key="1">
    <citation type="submission" date="2023-11" db="EMBL/GenBank/DDBJ databases">
        <authorList>
            <person name="Okamura Y."/>
        </authorList>
    </citation>
    <scope>NUCLEOTIDE SEQUENCE [LARGE SCALE GENOMIC DNA]</scope>
</reference>
<evidence type="ECO:0000256" key="6">
    <source>
        <dbReference type="ARBA" id="ARBA00023315"/>
    </source>
</evidence>
<keyword evidence="6" id="KW-0012">Acyltransferase</keyword>
<evidence type="ECO:0000313" key="8">
    <source>
        <dbReference type="Proteomes" id="UP001497472"/>
    </source>
</evidence>
<accession>A0AAV1JVY4</accession>
<dbReference type="PANTHER" id="PTHR20531:SF1">
    <property type="entry name" value="N-ALPHA-ACETYLTRANSFERASE 40"/>
    <property type="match status" value="1"/>
</dbReference>
<dbReference type="GO" id="GO:0005737">
    <property type="term" value="C:cytoplasm"/>
    <property type="evidence" value="ECO:0007669"/>
    <property type="project" value="UniProtKB-SubCell"/>
</dbReference>
<evidence type="ECO:0000313" key="7">
    <source>
        <dbReference type="EMBL" id="CAK1552263.1"/>
    </source>
</evidence>
<dbReference type="GO" id="GO:0043998">
    <property type="term" value="F:histone H2A acetyltransferase activity"/>
    <property type="evidence" value="ECO:0007669"/>
    <property type="project" value="InterPro"/>
</dbReference>